<name>A0A1G6X6T9_PEPNI</name>
<reference evidence="2 3" key="1">
    <citation type="submission" date="2016-10" db="EMBL/GenBank/DDBJ databases">
        <authorList>
            <person name="de Groot N.N."/>
        </authorList>
    </citation>
    <scope>NUCLEOTIDE SEQUENCE [LARGE SCALE GENOMIC DNA]</scope>
    <source>
        <strain evidence="2 3">DSM 20475</strain>
    </source>
</reference>
<sequence length="67" mass="7620">MKKGKNKKLKKREAQFIVVLNALLTLVCVILAVICYIKDLNGYGVFMIGFACFFMAWGVKFKKAKTE</sequence>
<feature type="transmembrane region" description="Helical" evidence="1">
    <location>
        <begin position="16"/>
        <end position="37"/>
    </location>
</feature>
<accession>A0A1G6X6T9</accession>
<proteinExistence type="predicted"/>
<dbReference type="EMBL" id="FNAF01000006">
    <property type="protein sequence ID" value="SDD73563.1"/>
    <property type="molecule type" value="Genomic_DNA"/>
</dbReference>
<gene>
    <name evidence="2" type="ORF">SAMN04489866_10661</name>
</gene>
<dbReference type="STRING" id="2741.SAMN04489866_10661"/>
<feature type="transmembrane region" description="Helical" evidence="1">
    <location>
        <begin position="43"/>
        <end position="61"/>
    </location>
</feature>
<keyword evidence="1" id="KW-0472">Membrane</keyword>
<organism evidence="2 3">
    <name type="scientific">Peptococcus niger</name>
    <dbReference type="NCBI Taxonomy" id="2741"/>
    <lineage>
        <taxon>Bacteria</taxon>
        <taxon>Bacillati</taxon>
        <taxon>Bacillota</taxon>
        <taxon>Clostridia</taxon>
        <taxon>Eubacteriales</taxon>
        <taxon>Peptococcaceae</taxon>
        <taxon>Peptococcus</taxon>
    </lineage>
</organism>
<evidence type="ECO:0000313" key="3">
    <source>
        <dbReference type="Proteomes" id="UP000198995"/>
    </source>
</evidence>
<evidence type="ECO:0000256" key="1">
    <source>
        <dbReference type="SAM" id="Phobius"/>
    </source>
</evidence>
<dbReference type="AlphaFoldDB" id="A0A1G6X6T9"/>
<keyword evidence="1" id="KW-1133">Transmembrane helix</keyword>
<keyword evidence="1" id="KW-0812">Transmembrane</keyword>
<keyword evidence="3" id="KW-1185">Reference proteome</keyword>
<dbReference type="RefSeq" id="WP_091791841.1">
    <property type="nucleotide sequence ID" value="NZ_FNAF01000006.1"/>
</dbReference>
<evidence type="ECO:0000313" key="2">
    <source>
        <dbReference type="EMBL" id="SDD73563.1"/>
    </source>
</evidence>
<dbReference type="Proteomes" id="UP000198995">
    <property type="component" value="Unassembled WGS sequence"/>
</dbReference>
<protein>
    <submittedName>
        <fullName evidence="2">Uncharacterized protein</fullName>
    </submittedName>
</protein>